<reference evidence="5 7" key="2">
    <citation type="submission" date="2020-03" db="EMBL/GenBank/DDBJ databases">
        <title>Genomic Encyclopedia of Type Strains, Phase IV (KMG-IV): sequencing the most valuable type-strain genomes for metagenomic binning, comparative biology and taxonomic classification.</title>
        <authorList>
            <person name="Goeker M."/>
        </authorList>
    </citation>
    <scope>NUCLEOTIDE SEQUENCE [LARGE SCALE GENOMIC DNA]</scope>
    <source>
        <strain evidence="5 7">DSM 26613</strain>
    </source>
</reference>
<name>A0A1U9K1S7_9BURK</name>
<evidence type="ECO:0000256" key="2">
    <source>
        <dbReference type="SAM" id="Phobius"/>
    </source>
</evidence>
<dbReference type="AlphaFoldDB" id="A0A1U9K1S7"/>
<organism evidence="3 6">
    <name type="scientific">Paenalcaligenes hominis</name>
    <dbReference type="NCBI Taxonomy" id="643674"/>
    <lineage>
        <taxon>Bacteria</taxon>
        <taxon>Pseudomonadati</taxon>
        <taxon>Pseudomonadota</taxon>
        <taxon>Betaproteobacteria</taxon>
        <taxon>Burkholderiales</taxon>
        <taxon>Alcaligenaceae</taxon>
        <taxon>Paenalcaligenes</taxon>
    </lineage>
</organism>
<keyword evidence="2" id="KW-1133">Transmembrane helix</keyword>
<dbReference type="EMBL" id="CP019697">
    <property type="protein sequence ID" value="AQS52010.1"/>
    <property type="molecule type" value="Genomic_DNA"/>
</dbReference>
<evidence type="ECO:0000313" key="4">
    <source>
        <dbReference type="EMBL" id="HJH23357.1"/>
    </source>
</evidence>
<evidence type="ECO:0000256" key="1">
    <source>
        <dbReference type="SAM" id="Coils"/>
    </source>
</evidence>
<evidence type="ECO:0000313" key="7">
    <source>
        <dbReference type="Proteomes" id="UP000783934"/>
    </source>
</evidence>
<dbReference type="OrthoDB" id="9152541at2"/>
<protein>
    <submittedName>
        <fullName evidence="4">BZIP transcription factor</fullName>
    </submittedName>
</protein>
<evidence type="ECO:0000313" key="5">
    <source>
        <dbReference type="EMBL" id="NJB64713.1"/>
    </source>
</evidence>
<sequence length="233" mass="25901">MLGSKRPIFKPTAYGYTRRKRRIPRWLVLMITGMVLGAGGLLFIQKSYGPPMLTVEQSQQLHDELNTAKAENQRLQSRINLAERERDTSLAQVSEATEKLTHHDAIVSGLEKDLALFAAAMPADPRGTSPGIRAADFTNKDNNLDYSILLMQDSDKADKPFKGTLSLNVQGRYPNGRTGYFDSEPVPVELGRYTHVQGAVELPSGMTARQVTIQVYPEGNTQRTAAMRIINVR</sequence>
<keyword evidence="1" id="KW-0175">Coiled coil</keyword>
<keyword evidence="7" id="KW-1185">Reference proteome</keyword>
<dbReference type="Pfam" id="PF20567">
    <property type="entry name" value="DUF6776"/>
    <property type="match status" value="1"/>
</dbReference>
<dbReference type="InterPro" id="IPR046703">
    <property type="entry name" value="DUF6776"/>
</dbReference>
<proteinExistence type="predicted"/>
<keyword evidence="2" id="KW-0812">Transmembrane</keyword>
<dbReference type="Proteomes" id="UP000783934">
    <property type="component" value="Unassembled WGS sequence"/>
</dbReference>
<dbReference type="STRING" id="643674.PAEH1_11500"/>
<feature type="transmembrane region" description="Helical" evidence="2">
    <location>
        <begin position="26"/>
        <end position="44"/>
    </location>
</feature>
<dbReference type="Proteomes" id="UP000189369">
    <property type="component" value="Chromosome"/>
</dbReference>
<evidence type="ECO:0000313" key="6">
    <source>
        <dbReference type="Proteomes" id="UP000189369"/>
    </source>
</evidence>
<dbReference type="Proteomes" id="UP000700248">
    <property type="component" value="Unassembled WGS sequence"/>
</dbReference>
<reference evidence="3 6" key="1">
    <citation type="submission" date="2017-01" db="EMBL/GenBank/DDBJ databases">
        <title>Complete Genome Sequence of Paenalcaligenes hominis, Isolated from a paraplegic Patient with neurogenic bladder.</title>
        <authorList>
            <person name="Mukhopadhyay R."/>
            <person name="Joaquin J."/>
            <person name="Hogue R."/>
            <person name="Kilaru A."/>
            <person name="Jospin G."/>
            <person name="Mars K."/>
            <person name="Eisen J.A."/>
            <person name="Chaturvedi V."/>
        </authorList>
    </citation>
    <scope>NUCLEOTIDE SEQUENCE [LARGE SCALE GENOMIC DNA]</scope>
    <source>
        <strain evidence="3 6">15S00501</strain>
    </source>
</reference>
<dbReference type="EMBL" id="DYTQ01000033">
    <property type="protein sequence ID" value="HJH23357.1"/>
    <property type="molecule type" value="Genomic_DNA"/>
</dbReference>
<reference evidence="4" key="4">
    <citation type="submission" date="2021-09" db="EMBL/GenBank/DDBJ databases">
        <authorList>
            <person name="Gilroy R."/>
        </authorList>
    </citation>
    <scope>NUCLEOTIDE SEQUENCE</scope>
    <source>
        <strain evidence="4">CHK175-13533</strain>
    </source>
</reference>
<accession>A0A1U9K1S7</accession>
<dbReference type="RefSeq" id="WP_077734677.1">
    <property type="nucleotide sequence ID" value="NZ_BMCQ01000001.1"/>
</dbReference>
<feature type="coiled-coil region" evidence="1">
    <location>
        <begin position="58"/>
        <end position="99"/>
    </location>
</feature>
<keyword evidence="2" id="KW-0472">Membrane</keyword>
<evidence type="ECO:0000313" key="3">
    <source>
        <dbReference type="EMBL" id="AQS52010.1"/>
    </source>
</evidence>
<dbReference type="EMBL" id="JAATIZ010000002">
    <property type="protein sequence ID" value="NJB64713.1"/>
    <property type="molecule type" value="Genomic_DNA"/>
</dbReference>
<gene>
    <name evidence="5" type="ORF">GGR41_000942</name>
    <name evidence="4" type="ORF">K8U84_02250</name>
    <name evidence="3" type="ORF">PAEH1_11500</name>
</gene>
<dbReference type="KEGG" id="phn:PAEH1_11500"/>
<reference evidence="4" key="3">
    <citation type="journal article" date="2021" name="PeerJ">
        <title>Extensive microbial diversity within the chicken gut microbiome revealed by metagenomics and culture.</title>
        <authorList>
            <person name="Gilroy R."/>
            <person name="Ravi A."/>
            <person name="Getino M."/>
            <person name="Pursley I."/>
            <person name="Horton D.L."/>
            <person name="Alikhan N.F."/>
            <person name="Baker D."/>
            <person name="Gharbi K."/>
            <person name="Hall N."/>
            <person name="Watson M."/>
            <person name="Adriaenssens E.M."/>
            <person name="Foster-Nyarko E."/>
            <person name="Jarju S."/>
            <person name="Secka A."/>
            <person name="Antonio M."/>
            <person name="Oren A."/>
            <person name="Chaudhuri R.R."/>
            <person name="La Ragione R."/>
            <person name="Hildebrand F."/>
            <person name="Pallen M.J."/>
        </authorList>
    </citation>
    <scope>NUCLEOTIDE SEQUENCE</scope>
    <source>
        <strain evidence="4">CHK175-13533</strain>
    </source>
</reference>